<keyword evidence="1" id="KW-1133">Transmembrane helix</keyword>
<sequence length="227" mass="26626">MKMIFKDKELSLLTTFLLTLLILTMMNDLVYAVFLYPSIHTYAHQVLRTFAIGVLIVLMIKVIYKIRTYHRNRFLLITYVLAMLLILAPLYRCIVTSINIDHIFPIRFYGTSASSIIFLVEKTENELFLFTDSRIAGYIYYRLTSLDKSINIHAQGFLAPPFNYTDNCRKNMECYYLIMKSFEIMPLRIAQAPWMFIKPLDRKYHLIVTENSLIYNQGLSTILIVSD</sequence>
<gene>
    <name evidence="2" type="ORF">ENV14_00620</name>
</gene>
<name>A0A7C4BAX2_9CREN</name>
<feature type="transmembrane region" description="Helical" evidence="1">
    <location>
        <begin position="42"/>
        <end position="62"/>
    </location>
</feature>
<feature type="transmembrane region" description="Helical" evidence="1">
    <location>
        <begin position="74"/>
        <end position="91"/>
    </location>
</feature>
<reference evidence="2" key="1">
    <citation type="journal article" date="2020" name="mSystems">
        <title>Genome- and Community-Level Interaction Insights into Carbon Utilization and Element Cycling Functions of Hydrothermarchaeota in Hydrothermal Sediment.</title>
        <authorList>
            <person name="Zhou Z."/>
            <person name="Liu Y."/>
            <person name="Xu W."/>
            <person name="Pan J."/>
            <person name="Luo Z.H."/>
            <person name="Li M."/>
        </authorList>
    </citation>
    <scope>NUCLEOTIDE SEQUENCE [LARGE SCALE GENOMIC DNA]</scope>
    <source>
        <strain evidence="2">SpSt-732</strain>
    </source>
</reference>
<evidence type="ECO:0000256" key="1">
    <source>
        <dbReference type="SAM" id="Phobius"/>
    </source>
</evidence>
<dbReference type="EMBL" id="DTFF01000006">
    <property type="protein sequence ID" value="HGI86894.1"/>
    <property type="molecule type" value="Genomic_DNA"/>
</dbReference>
<organism evidence="2">
    <name type="scientific">Ignisphaera aggregans</name>
    <dbReference type="NCBI Taxonomy" id="334771"/>
    <lineage>
        <taxon>Archaea</taxon>
        <taxon>Thermoproteota</taxon>
        <taxon>Thermoprotei</taxon>
        <taxon>Desulfurococcales</taxon>
        <taxon>Desulfurococcaceae</taxon>
        <taxon>Ignisphaera</taxon>
    </lineage>
</organism>
<keyword evidence="1" id="KW-0472">Membrane</keyword>
<dbReference type="AlphaFoldDB" id="A0A7C4BAX2"/>
<keyword evidence="1" id="KW-0812">Transmembrane</keyword>
<comment type="caution">
    <text evidence="2">The sequence shown here is derived from an EMBL/GenBank/DDBJ whole genome shotgun (WGS) entry which is preliminary data.</text>
</comment>
<protein>
    <submittedName>
        <fullName evidence="2">Uncharacterized protein</fullName>
    </submittedName>
</protein>
<evidence type="ECO:0000313" key="2">
    <source>
        <dbReference type="EMBL" id="HGI86894.1"/>
    </source>
</evidence>
<proteinExistence type="predicted"/>
<accession>A0A7C4BAX2</accession>